<gene>
    <name evidence="1" type="ORF">ACFPUY_44430</name>
</gene>
<accession>A0ABW1CAB8</accession>
<dbReference type="InterPro" id="IPR013320">
    <property type="entry name" value="ConA-like_dom_sf"/>
</dbReference>
<reference evidence="2" key="1">
    <citation type="journal article" date="2019" name="Int. J. Syst. Evol. Microbiol.">
        <title>The Global Catalogue of Microorganisms (GCM) 10K type strain sequencing project: providing services to taxonomists for standard genome sequencing and annotation.</title>
        <authorList>
            <consortium name="The Broad Institute Genomics Platform"/>
            <consortium name="The Broad Institute Genome Sequencing Center for Infectious Disease"/>
            <person name="Wu L."/>
            <person name="Ma J."/>
        </authorList>
    </citation>
    <scope>NUCLEOTIDE SEQUENCE [LARGE SCALE GENOMIC DNA]</scope>
    <source>
        <strain evidence="2">CGMCC 4.7106</strain>
    </source>
</reference>
<name>A0ABW1CAB8_9ACTN</name>
<organism evidence="1 2">
    <name type="scientific">Nonomuraea harbinensis</name>
    <dbReference type="NCBI Taxonomy" id="1286938"/>
    <lineage>
        <taxon>Bacteria</taxon>
        <taxon>Bacillati</taxon>
        <taxon>Actinomycetota</taxon>
        <taxon>Actinomycetes</taxon>
        <taxon>Streptosporangiales</taxon>
        <taxon>Streptosporangiaceae</taxon>
        <taxon>Nonomuraea</taxon>
    </lineage>
</organism>
<sequence length="166" mass="17882">MGRPGALGGSADTAGGFTKSHVALPFYLLARLRDRVSIEGWFKTSQNGIIFSAAEFGYEFGATKPVLYVGTDGRLRGQLGDIRNSSGSWVYTPITSSNPVNDDQWHHVVLNVNGSHQQLFLDGQPVGELNGALYPEYRSYAYIGSGDRASRWSIDVPGGPNTSGRG</sequence>
<evidence type="ECO:0000313" key="2">
    <source>
        <dbReference type="Proteomes" id="UP001596096"/>
    </source>
</evidence>
<proteinExistence type="predicted"/>
<dbReference type="Proteomes" id="UP001596096">
    <property type="component" value="Unassembled WGS sequence"/>
</dbReference>
<dbReference type="SUPFAM" id="SSF49899">
    <property type="entry name" value="Concanavalin A-like lectins/glucanases"/>
    <property type="match status" value="1"/>
</dbReference>
<evidence type="ECO:0000313" key="1">
    <source>
        <dbReference type="EMBL" id="MFC5822172.1"/>
    </source>
</evidence>
<protein>
    <submittedName>
        <fullName evidence="1">Laminin G domain-containing protein</fullName>
    </submittedName>
</protein>
<dbReference type="InterPro" id="IPR001791">
    <property type="entry name" value="Laminin_G"/>
</dbReference>
<dbReference type="Pfam" id="PF13385">
    <property type="entry name" value="Laminin_G_3"/>
    <property type="match status" value="1"/>
</dbReference>
<dbReference type="EMBL" id="JBHSNW010000056">
    <property type="protein sequence ID" value="MFC5822172.1"/>
    <property type="molecule type" value="Genomic_DNA"/>
</dbReference>
<comment type="caution">
    <text evidence="1">The sequence shown here is derived from an EMBL/GenBank/DDBJ whole genome shotgun (WGS) entry which is preliminary data.</text>
</comment>
<keyword evidence="2" id="KW-1185">Reference proteome</keyword>
<dbReference type="Gene3D" id="2.60.120.200">
    <property type="match status" value="1"/>
</dbReference>
<dbReference type="CDD" id="cd00110">
    <property type="entry name" value="LamG"/>
    <property type="match status" value="1"/>
</dbReference>